<evidence type="ECO:0000256" key="1">
    <source>
        <dbReference type="SAM" id="MobiDB-lite"/>
    </source>
</evidence>
<feature type="region of interest" description="Disordered" evidence="1">
    <location>
        <begin position="157"/>
        <end position="229"/>
    </location>
</feature>
<organism evidence="2 3">
    <name type="scientific">Fusarium duplospermum</name>
    <dbReference type="NCBI Taxonomy" id="1325734"/>
    <lineage>
        <taxon>Eukaryota</taxon>
        <taxon>Fungi</taxon>
        <taxon>Dikarya</taxon>
        <taxon>Ascomycota</taxon>
        <taxon>Pezizomycotina</taxon>
        <taxon>Sordariomycetes</taxon>
        <taxon>Hypocreomycetidae</taxon>
        <taxon>Hypocreales</taxon>
        <taxon>Nectriaceae</taxon>
        <taxon>Fusarium</taxon>
        <taxon>Fusarium solani species complex</taxon>
    </lineage>
</organism>
<dbReference type="OrthoDB" id="5091661at2759"/>
<keyword evidence="3" id="KW-1185">Reference proteome</keyword>
<reference evidence="2 3" key="1">
    <citation type="submission" date="2017-06" db="EMBL/GenBank/DDBJ databases">
        <title>Comparative genomic analysis of Ambrosia Fusariam Clade fungi.</title>
        <authorList>
            <person name="Stajich J.E."/>
            <person name="Carrillo J."/>
            <person name="Kijimoto T."/>
            <person name="Eskalen A."/>
            <person name="O'Donnell K."/>
            <person name="Kasson M."/>
        </authorList>
    </citation>
    <scope>NUCLEOTIDE SEQUENCE [LARGE SCALE GENOMIC DNA]</scope>
    <source>
        <strain evidence="2 3">NRRL62584</strain>
    </source>
</reference>
<comment type="caution">
    <text evidence="2">The sequence shown here is derived from an EMBL/GenBank/DDBJ whole genome shotgun (WGS) entry which is preliminary data.</text>
</comment>
<name>A0A428R443_9HYPO</name>
<proteinExistence type="predicted"/>
<gene>
    <name evidence="2" type="ORF">CEP54_000990</name>
</gene>
<dbReference type="AlphaFoldDB" id="A0A428R443"/>
<sequence>MAQDNTPSAEEPLTMKHFEPNIRQFVPRPSAQQWRRECVKRVLKAYEAIKSTMSPSTRHELYAYIRSGDWVRSARSPSSYSLFRSLKGRVPTRGHGRLYYPHLFVCHAIWGTEDCVVRLIYEFSAHWGVLFDMDKLTYPKIDDPNKEYLLFLGKTPAKSGGGSQVAAPRNSHAMGSALRHDRGSLPSRPAGVAGTVAPPDKQPPKPVQNAQATVQVANPTPQPQNEVGIKQEVRRIDTGNPPRVVQGAVPNVNTKQAHVQQGTA</sequence>
<dbReference type="EMBL" id="NKCI01000004">
    <property type="protein sequence ID" value="RSL72302.1"/>
    <property type="molecule type" value="Genomic_DNA"/>
</dbReference>
<dbReference type="Proteomes" id="UP000288168">
    <property type="component" value="Unassembled WGS sequence"/>
</dbReference>
<accession>A0A428R443</accession>
<evidence type="ECO:0000313" key="2">
    <source>
        <dbReference type="EMBL" id="RSL72302.1"/>
    </source>
</evidence>
<protein>
    <submittedName>
        <fullName evidence="2">Uncharacterized protein</fullName>
    </submittedName>
</protein>
<feature type="compositionally biased region" description="Polar residues" evidence="1">
    <location>
        <begin position="208"/>
        <end position="225"/>
    </location>
</feature>
<evidence type="ECO:0000313" key="3">
    <source>
        <dbReference type="Proteomes" id="UP000288168"/>
    </source>
</evidence>